<proteinExistence type="predicted"/>
<protein>
    <recommendedName>
        <fullName evidence="3">Response regulatory domain-containing protein</fullName>
    </recommendedName>
</protein>
<keyword evidence="1 2" id="KW-0597">Phosphoprotein</keyword>
<evidence type="ECO:0000259" key="3">
    <source>
        <dbReference type="PROSITE" id="PS50110"/>
    </source>
</evidence>
<dbReference type="SUPFAM" id="SSF52172">
    <property type="entry name" value="CheY-like"/>
    <property type="match status" value="1"/>
</dbReference>
<dbReference type="InterPro" id="IPR001789">
    <property type="entry name" value="Sig_transdc_resp-reg_receiver"/>
</dbReference>
<dbReference type="PANTHER" id="PTHR44591:SF3">
    <property type="entry name" value="RESPONSE REGULATORY DOMAIN-CONTAINING PROTEIN"/>
    <property type="match status" value="1"/>
</dbReference>
<dbReference type="InterPro" id="IPR050595">
    <property type="entry name" value="Bact_response_regulator"/>
</dbReference>
<evidence type="ECO:0000256" key="2">
    <source>
        <dbReference type="PROSITE-ProRule" id="PRU00169"/>
    </source>
</evidence>
<gene>
    <name evidence="4" type="ORF">A2556_00795</name>
</gene>
<evidence type="ECO:0000313" key="4">
    <source>
        <dbReference type="EMBL" id="OHA61618.1"/>
    </source>
</evidence>
<evidence type="ECO:0000256" key="1">
    <source>
        <dbReference type="ARBA" id="ARBA00022553"/>
    </source>
</evidence>
<comment type="caution">
    <text evidence="4">The sequence shown here is derived from an EMBL/GenBank/DDBJ whole genome shotgun (WGS) entry which is preliminary data.</text>
</comment>
<dbReference type="PANTHER" id="PTHR44591">
    <property type="entry name" value="STRESS RESPONSE REGULATOR PROTEIN 1"/>
    <property type="match status" value="1"/>
</dbReference>
<dbReference type="Pfam" id="PF00072">
    <property type="entry name" value="Response_reg"/>
    <property type="match status" value="1"/>
</dbReference>
<dbReference type="PROSITE" id="PS50110">
    <property type="entry name" value="RESPONSE_REGULATORY"/>
    <property type="match status" value="1"/>
</dbReference>
<dbReference type="CDD" id="cd00156">
    <property type="entry name" value="REC"/>
    <property type="match status" value="1"/>
</dbReference>
<dbReference type="InterPro" id="IPR011006">
    <property type="entry name" value="CheY-like_superfamily"/>
</dbReference>
<feature type="domain" description="Response regulatory" evidence="3">
    <location>
        <begin position="10"/>
        <end position="129"/>
    </location>
</feature>
<dbReference type="Gene3D" id="3.40.50.2300">
    <property type="match status" value="1"/>
</dbReference>
<dbReference type="EMBL" id="MHTM01000032">
    <property type="protein sequence ID" value="OHA61618.1"/>
    <property type="molecule type" value="Genomic_DNA"/>
</dbReference>
<name>A0A1G2QMA8_9BACT</name>
<organism evidence="4 5">
    <name type="scientific">Candidatus Vogelbacteria bacterium RIFOXYD2_FULL_44_9</name>
    <dbReference type="NCBI Taxonomy" id="1802441"/>
    <lineage>
        <taxon>Bacteria</taxon>
        <taxon>Candidatus Vogeliibacteriota</taxon>
    </lineage>
</organism>
<accession>A0A1G2QMA8</accession>
<dbReference type="SMART" id="SM00448">
    <property type="entry name" value="REC"/>
    <property type="match status" value="1"/>
</dbReference>
<sequence length="135" mass="15247">MVSKSKSKKTILVIENERPLVQIIQAKLERVGFDVVTARTVDQGLDYLEEVDAIDAIWLDHYLPGEKTGLDFVAQLKKSGSKWAKIPIFVVSNTASSGNLRSYLRLGVDKYSVKAEHRLDEITNDLKLFLNQIKD</sequence>
<evidence type="ECO:0000313" key="5">
    <source>
        <dbReference type="Proteomes" id="UP000177140"/>
    </source>
</evidence>
<dbReference type="AlphaFoldDB" id="A0A1G2QMA8"/>
<dbReference type="GO" id="GO:0000160">
    <property type="term" value="P:phosphorelay signal transduction system"/>
    <property type="evidence" value="ECO:0007669"/>
    <property type="project" value="InterPro"/>
</dbReference>
<reference evidence="4 5" key="1">
    <citation type="journal article" date="2016" name="Nat. Commun.">
        <title>Thousands of microbial genomes shed light on interconnected biogeochemical processes in an aquifer system.</title>
        <authorList>
            <person name="Anantharaman K."/>
            <person name="Brown C.T."/>
            <person name="Hug L.A."/>
            <person name="Sharon I."/>
            <person name="Castelle C.J."/>
            <person name="Probst A.J."/>
            <person name="Thomas B.C."/>
            <person name="Singh A."/>
            <person name="Wilkins M.J."/>
            <person name="Karaoz U."/>
            <person name="Brodie E.L."/>
            <person name="Williams K.H."/>
            <person name="Hubbard S.S."/>
            <person name="Banfield J.F."/>
        </authorList>
    </citation>
    <scope>NUCLEOTIDE SEQUENCE [LARGE SCALE GENOMIC DNA]</scope>
</reference>
<feature type="modified residue" description="4-aspartylphosphate" evidence="2">
    <location>
        <position position="60"/>
    </location>
</feature>
<dbReference type="Proteomes" id="UP000177140">
    <property type="component" value="Unassembled WGS sequence"/>
</dbReference>